<sequence>MRELTMYNGISLQSIDASHRPSLYFARQHRSALGKSWKGGAACWRCSPVRCHATEAWRAALALVLQILAEGPSNPLDVRLWSRNLARPLVVVGAGSELLEIHILSETRGKRFEC</sequence>
<dbReference type="Proteomes" id="UP001063166">
    <property type="component" value="Unassembled WGS sequence"/>
</dbReference>
<gene>
    <name evidence="1" type="ORF">LshimejAT787_0602350</name>
</gene>
<comment type="caution">
    <text evidence="1">The sequence shown here is derived from an EMBL/GenBank/DDBJ whole genome shotgun (WGS) entry which is preliminary data.</text>
</comment>
<proteinExistence type="predicted"/>
<accession>A0A9P3PNE5</accession>
<evidence type="ECO:0000313" key="2">
    <source>
        <dbReference type="Proteomes" id="UP001063166"/>
    </source>
</evidence>
<reference evidence="1" key="1">
    <citation type="submission" date="2022-07" db="EMBL/GenBank/DDBJ databases">
        <title>The genome of Lyophyllum shimeji provides insight into the initial evolution of ectomycorrhizal fungal genome.</title>
        <authorList>
            <person name="Kobayashi Y."/>
            <person name="Shibata T."/>
            <person name="Hirakawa H."/>
            <person name="Shigenobu S."/>
            <person name="Nishiyama T."/>
            <person name="Yamada A."/>
            <person name="Hasebe M."/>
            <person name="Kawaguchi M."/>
        </authorList>
    </citation>
    <scope>NUCLEOTIDE SEQUENCE</scope>
    <source>
        <strain evidence="1">AT787</strain>
    </source>
</reference>
<dbReference type="EMBL" id="BRPK01000006">
    <property type="protein sequence ID" value="GLB39073.1"/>
    <property type="molecule type" value="Genomic_DNA"/>
</dbReference>
<name>A0A9P3PNE5_LYOSH</name>
<dbReference type="AlphaFoldDB" id="A0A9P3PNE5"/>
<keyword evidence="2" id="KW-1185">Reference proteome</keyword>
<protein>
    <submittedName>
        <fullName evidence="1">Uncharacterized protein</fullName>
    </submittedName>
</protein>
<evidence type="ECO:0000313" key="1">
    <source>
        <dbReference type="EMBL" id="GLB39073.1"/>
    </source>
</evidence>
<organism evidence="1 2">
    <name type="scientific">Lyophyllum shimeji</name>
    <name type="common">Hon-shimeji</name>
    <name type="synonym">Tricholoma shimeji</name>
    <dbReference type="NCBI Taxonomy" id="47721"/>
    <lineage>
        <taxon>Eukaryota</taxon>
        <taxon>Fungi</taxon>
        <taxon>Dikarya</taxon>
        <taxon>Basidiomycota</taxon>
        <taxon>Agaricomycotina</taxon>
        <taxon>Agaricomycetes</taxon>
        <taxon>Agaricomycetidae</taxon>
        <taxon>Agaricales</taxon>
        <taxon>Tricholomatineae</taxon>
        <taxon>Lyophyllaceae</taxon>
        <taxon>Lyophyllum</taxon>
    </lineage>
</organism>